<dbReference type="Proteomes" id="UP001607302">
    <property type="component" value="Unassembled WGS sequence"/>
</dbReference>
<feature type="compositionally biased region" description="Basic and acidic residues" evidence="1">
    <location>
        <begin position="72"/>
        <end position="94"/>
    </location>
</feature>
<dbReference type="AlphaFoldDB" id="A0ABD2ABN4"/>
<evidence type="ECO:0000256" key="1">
    <source>
        <dbReference type="SAM" id="MobiDB-lite"/>
    </source>
</evidence>
<evidence type="ECO:0000313" key="2">
    <source>
        <dbReference type="EMBL" id="KAL2718018.1"/>
    </source>
</evidence>
<name>A0ABD2ABN4_VESSQ</name>
<protein>
    <submittedName>
        <fullName evidence="2">Uncharacterized protein</fullName>
    </submittedName>
</protein>
<accession>A0ABD2ABN4</accession>
<organism evidence="2 3">
    <name type="scientific">Vespula squamosa</name>
    <name type="common">Southern yellow jacket</name>
    <name type="synonym">Wasp</name>
    <dbReference type="NCBI Taxonomy" id="30214"/>
    <lineage>
        <taxon>Eukaryota</taxon>
        <taxon>Metazoa</taxon>
        <taxon>Ecdysozoa</taxon>
        <taxon>Arthropoda</taxon>
        <taxon>Hexapoda</taxon>
        <taxon>Insecta</taxon>
        <taxon>Pterygota</taxon>
        <taxon>Neoptera</taxon>
        <taxon>Endopterygota</taxon>
        <taxon>Hymenoptera</taxon>
        <taxon>Apocrita</taxon>
        <taxon>Aculeata</taxon>
        <taxon>Vespoidea</taxon>
        <taxon>Vespidae</taxon>
        <taxon>Vespinae</taxon>
        <taxon>Vespula</taxon>
    </lineage>
</organism>
<sequence length="127" mass="14539">MEKGFRGSGSSCSNRGPEAIPLRIRKFLEHCELTNMGYVREEKQHEDEVEDENEDENDDEDEDEDDDDEEEEGRKEGRKEGTESVCSRHRDDSKYIQATFTSQIERNGETVLSYGEIGSNVNEGSKL</sequence>
<reference evidence="2 3" key="1">
    <citation type="journal article" date="2024" name="Ann. Entomol. Soc. Am.">
        <title>Genomic analyses of the southern and eastern yellowjacket wasps (Hymenoptera: Vespidae) reveal evolutionary signatures of social life.</title>
        <authorList>
            <person name="Catto M.A."/>
            <person name="Caine P.B."/>
            <person name="Orr S.E."/>
            <person name="Hunt B.G."/>
            <person name="Goodisman M.A.D."/>
        </authorList>
    </citation>
    <scope>NUCLEOTIDE SEQUENCE [LARGE SCALE GENOMIC DNA]</scope>
    <source>
        <strain evidence="2">233</strain>
        <tissue evidence="2">Head and thorax</tissue>
    </source>
</reference>
<feature type="region of interest" description="Disordered" evidence="1">
    <location>
        <begin position="38"/>
        <end position="94"/>
    </location>
</feature>
<dbReference type="EMBL" id="JAUDFV010000152">
    <property type="protein sequence ID" value="KAL2718018.1"/>
    <property type="molecule type" value="Genomic_DNA"/>
</dbReference>
<comment type="caution">
    <text evidence="2">The sequence shown here is derived from an EMBL/GenBank/DDBJ whole genome shotgun (WGS) entry which is preliminary data.</text>
</comment>
<gene>
    <name evidence="2" type="ORF">V1478_011894</name>
</gene>
<keyword evidence="3" id="KW-1185">Reference proteome</keyword>
<feature type="compositionally biased region" description="Acidic residues" evidence="1">
    <location>
        <begin position="47"/>
        <end position="71"/>
    </location>
</feature>
<proteinExistence type="predicted"/>
<evidence type="ECO:0000313" key="3">
    <source>
        <dbReference type="Proteomes" id="UP001607302"/>
    </source>
</evidence>